<gene>
    <name evidence="1" type="ORF">HCC36_10940</name>
</gene>
<evidence type="ECO:0000313" key="1">
    <source>
        <dbReference type="EMBL" id="MBC2293744.1"/>
    </source>
</evidence>
<accession>A0A842G2P1</accession>
<dbReference type="EMBL" id="JAARZT010000020">
    <property type="protein sequence ID" value="MBC2293744.1"/>
    <property type="molecule type" value="Genomic_DNA"/>
</dbReference>
<dbReference type="Proteomes" id="UP000543005">
    <property type="component" value="Unassembled WGS sequence"/>
</dbReference>
<dbReference type="RefSeq" id="WP_185629514.1">
    <property type="nucleotide sequence ID" value="NZ_JAARZT010000020.1"/>
</dbReference>
<reference evidence="1 2" key="1">
    <citation type="submission" date="2020-03" db="EMBL/GenBank/DDBJ databases">
        <title>Soil Listeria distribution.</title>
        <authorList>
            <person name="Liao J."/>
            <person name="Wiedmann M."/>
        </authorList>
    </citation>
    <scope>NUCLEOTIDE SEQUENCE [LARGE SCALE GENOMIC DNA]</scope>
    <source>
        <strain evidence="1 2">FSL L7-0051</strain>
    </source>
</reference>
<organism evidence="1 2">
    <name type="scientific">Listeria booriae</name>
    <dbReference type="NCBI Taxonomy" id="1552123"/>
    <lineage>
        <taxon>Bacteria</taxon>
        <taxon>Bacillati</taxon>
        <taxon>Bacillota</taxon>
        <taxon>Bacilli</taxon>
        <taxon>Bacillales</taxon>
        <taxon>Listeriaceae</taxon>
        <taxon>Listeria</taxon>
    </lineage>
</organism>
<evidence type="ECO:0000313" key="2">
    <source>
        <dbReference type="Proteomes" id="UP000543005"/>
    </source>
</evidence>
<comment type="caution">
    <text evidence="1">The sequence shown here is derived from an EMBL/GenBank/DDBJ whole genome shotgun (WGS) entry which is preliminary data.</text>
</comment>
<dbReference type="AlphaFoldDB" id="A0A842G2P1"/>
<protein>
    <submittedName>
        <fullName evidence="1">Uncharacterized protein</fullName>
    </submittedName>
</protein>
<name>A0A842G2P1_9LIST</name>
<proteinExistence type="predicted"/>
<sequence length="99" mass="11752">MIIKSKQVIERICVFHNSEEEACLAMQKLAEEGYSKNTRQGSTQFGRVTITELSQLDQEILLSRFPNIVIHKIKSLFSDKTYHYVYYTEHERIIERREN</sequence>